<dbReference type="RefSeq" id="WP_066641291.1">
    <property type="nucleotide sequence ID" value="NZ_CP014989.1"/>
</dbReference>
<dbReference type="Gene3D" id="3.40.190.10">
    <property type="entry name" value="Periplasmic binding protein-like II"/>
    <property type="match status" value="2"/>
</dbReference>
<dbReference type="InterPro" id="IPR005950">
    <property type="entry name" value="ModA"/>
</dbReference>
<keyword evidence="3 5" id="KW-0732">Signal</keyword>
<comment type="similarity">
    <text evidence="1">Belongs to the bacterial solute-binding protein ModA family.</text>
</comment>
<keyword evidence="4" id="KW-0500">Molybdenum</keyword>
<dbReference type="PIRSF" id="PIRSF004846">
    <property type="entry name" value="ModA"/>
    <property type="match status" value="1"/>
</dbReference>
<keyword evidence="2 4" id="KW-0479">Metal-binding</keyword>
<evidence type="ECO:0000313" key="7">
    <source>
        <dbReference type="Proteomes" id="UP000092482"/>
    </source>
</evidence>
<feature type="chain" id="PRO_5038704279" evidence="5">
    <location>
        <begin position="22"/>
        <end position="259"/>
    </location>
</feature>
<dbReference type="GO" id="GO:0046872">
    <property type="term" value="F:metal ion binding"/>
    <property type="evidence" value="ECO:0007669"/>
    <property type="project" value="UniProtKB-KW"/>
</dbReference>
<dbReference type="NCBIfam" id="TIGR01256">
    <property type="entry name" value="modA"/>
    <property type="match status" value="1"/>
</dbReference>
<keyword evidence="7" id="KW-1185">Reference proteome</keyword>
<feature type="binding site" evidence="4">
    <location>
        <position position="46"/>
    </location>
    <ligand>
        <name>molybdate</name>
        <dbReference type="ChEBI" id="CHEBI:36264"/>
    </ligand>
</feature>
<dbReference type="GO" id="GO:0030973">
    <property type="term" value="F:molybdate ion binding"/>
    <property type="evidence" value="ECO:0007669"/>
    <property type="project" value="TreeGrafter"/>
</dbReference>
<dbReference type="PATRIC" id="fig|1758689.4.peg.2850"/>
<dbReference type="SUPFAM" id="SSF53850">
    <property type="entry name" value="Periplasmic binding protein-like II"/>
    <property type="match status" value="1"/>
</dbReference>
<evidence type="ECO:0000256" key="4">
    <source>
        <dbReference type="PIRSR" id="PIRSR004846-1"/>
    </source>
</evidence>
<dbReference type="KEGG" id="serj:SGUI_2729"/>
<gene>
    <name evidence="6" type="ORF">SGUI_2729</name>
</gene>
<dbReference type="Proteomes" id="UP000092482">
    <property type="component" value="Chromosome"/>
</dbReference>
<dbReference type="AlphaFoldDB" id="A0A1B1NFH9"/>
<dbReference type="Pfam" id="PF13531">
    <property type="entry name" value="SBP_bac_11"/>
    <property type="match status" value="1"/>
</dbReference>
<dbReference type="PANTHER" id="PTHR30632:SF0">
    <property type="entry name" value="SULFATE-BINDING PROTEIN"/>
    <property type="match status" value="1"/>
</dbReference>
<proteinExistence type="inferred from homology"/>
<evidence type="ECO:0000256" key="5">
    <source>
        <dbReference type="SAM" id="SignalP"/>
    </source>
</evidence>
<feature type="binding site" evidence="4">
    <location>
        <position position="176"/>
    </location>
    <ligand>
        <name>molybdate</name>
        <dbReference type="ChEBI" id="CHEBI:36264"/>
    </ligand>
</feature>
<evidence type="ECO:0000256" key="2">
    <source>
        <dbReference type="ARBA" id="ARBA00022723"/>
    </source>
</evidence>
<accession>A0A1B1NFH9</accession>
<dbReference type="GO" id="GO:0015689">
    <property type="term" value="P:molybdate ion transport"/>
    <property type="evidence" value="ECO:0007669"/>
    <property type="project" value="InterPro"/>
</dbReference>
<sequence length="259" mass="26418">MNGSAGRRAAALALLPALALAGCAAGEDSAGEPAETLTLTVLAAASLTDVLEPVADGFEGDHPGVDVELSFAASSTVVQQVNEGAGADVVALAGEASLEPLAAEHRHGDVVLFATNQLEIAVPVDNTAGIEDLDDLTGSDLTVVACAEQVPCGQAAATLLEEQGLDVQIASYEPDVRATLTKVELGEADAGLVYRTDVTSAEDRVAGVEIPAERNVVNRYPAVAVSEQELAQDFVDDLLSDTVQRTLTDAGFGAAPTDP</sequence>
<dbReference type="EMBL" id="CP014989">
    <property type="protein sequence ID" value="ANS80125.1"/>
    <property type="molecule type" value="Genomic_DNA"/>
</dbReference>
<dbReference type="InterPro" id="IPR050682">
    <property type="entry name" value="ModA/WtpA"/>
</dbReference>
<dbReference type="PANTHER" id="PTHR30632">
    <property type="entry name" value="MOLYBDATE-BINDING PERIPLASMIC PROTEIN"/>
    <property type="match status" value="1"/>
</dbReference>
<dbReference type="OrthoDB" id="9785015at2"/>
<feature type="binding site" evidence="4">
    <location>
        <position position="194"/>
    </location>
    <ligand>
        <name>molybdate</name>
        <dbReference type="ChEBI" id="CHEBI:36264"/>
    </ligand>
</feature>
<feature type="binding site" evidence="4">
    <location>
        <position position="74"/>
    </location>
    <ligand>
        <name>molybdate</name>
        <dbReference type="ChEBI" id="CHEBI:36264"/>
    </ligand>
</feature>
<protein>
    <submittedName>
        <fullName evidence="6">Molybdenum ABC transporter, periplasmic molybdenum-binding protein ModA</fullName>
    </submittedName>
</protein>
<evidence type="ECO:0000256" key="1">
    <source>
        <dbReference type="ARBA" id="ARBA00009175"/>
    </source>
</evidence>
<dbReference type="PROSITE" id="PS51257">
    <property type="entry name" value="PROKAR_LIPOPROTEIN"/>
    <property type="match status" value="1"/>
</dbReference>
<dbReference type="STRING" id="1758689.SGUI_2729"/>
<feature type="signal peptide" evidence="5">
    <location>
        <begin position="1"/>
        <end position="21"/>
    </location>
</feature>
<evidence type="ECO:0000313" key="6">
    <source>
        <dbReference type="EMBL" id="ANS80125.1"/>
    </source>
</evidence>
<reference evidence="6 7" key="1">
    <citation type="submission" date="2016-03" db="EMBL/GenBank/DDBJ databases">
        <title>Shallow-sea hydrothermal system.</title>
        <authorList>
            <person name="Tang K."/>
        </authorList>
    </citation>
    <scope>NUCLEOTIDE SEQUENCE [LARGE SCALE GENOMIC DNA]</scope>
    <source>
        <strain evidence="6 7">JLT9</strain>
    </source>
</reference>
<organism evidence="6 7">
    <name type="scientific">Serinicoccus hydrothermalis</name>
    <dbReference type="NCBI Taxonomy" id="1758689"/>
    <lineage>
        <taxon>Bacteria</taxon>
        <taxon>Bacillati</taxon>
        <taxon>Actinomycetota</taxon>
        <taxon>Actinomycetes</taxon>
        <taxon>Micrococcales</taxon>
        <taxon>Ornithinimicrobiaceae</taxon>
        <taxon>Serinicoccus</taxon>
    </lineage>
</organism>
<evidence type="ECO:0000256" key="3">
    <source>
        <dbReference type="ARBA" id="ARBA00022729"/>
    </source>
</evidence>
<name>A0A1B1NFH9_9MICO</name>